<organism evidence="2 3">
    <name type="scientific">Chamaesiphon polymorphus CCALA 037</name>
    <dbReference type="NCBI Taxonomy" id="2107692"/>
    <lineage>
        <taxon>Bacteria</taxon>
        <taxon>Bacillati</taxon>
        <taxon>Cyanobacteriota</taxon>
        <taxon>Cyanophyceae</taxon>
        <taxon>Gomontiellales</taxon>
        <taxon>Chamaesiphonaceae</taxon>
        <taxon>Chamaesiphon</taxon>
    </lineage>
</organism>
<dbReference type="RefSeq" id="WP_106302250.1">
    <property type="nucleotide sequence ID" value="NZ_PVWO01000065.1"/>
</dbReference>
<gene>
    <name evidence="2" type="ORF">C7B77_07445</name>
</gene>
<feature type="chain" id="PRO_5015556002" description="PEP-CTERM sorting domain-containing protein" evidence="1">
    <location>
        <begin position="25"/>
        <end position="94"/>
    </location>
</feature>
<evidence type="ECO:0000313" key="3">
    <source>
        <dbReference type="Proteomes" id="UP000238937"/>
    </source>
</evidence>
<reference evidence="2 3" key="1">
    <citation type="submission" date="2018-03" db="EMBL/GenBank/DDBJ databases">
        <title>The ancient ancestry and fast evolution of plastids.</title>
        <authorList>
            <person name="Moore K.R."/>
            <person name="Magnabosco C."/>
            <person name="Momper L."/>
            <person name="Gold D.A."/>
            <person name="Bosak T."/>
            <person name="Fournier G.P."/>
        </authorList>
    </citation>
    <scope>NUCLEOTIDE SEQUENCE [LARGE SCALE GENOMIC DNA]</scope>
    <source>
        <strain evidence="2 3">CCALA 037</strain>
    </source>
</reference>
<feature type="signal peptide" evidence="1">
    <location>
        <begin position="1"/>
        <end position="24"/>
    </location>
</feature>
<sequence>MKSLKSLCHNAGLTLVGALTLAAASTVSQTEKAAAIDLNFSTSSGTIPFTDIDGSPGFRGSVISYTSVAPGVDALIGGTAAVRMRKKLKASNKA</sequence>
<name>A0A2T1GIX9_9CYAN</name>
<proteinExistence type="predicted"/>
<dbReference type="Proteomes" id="UP000238937">
    <property type="component" value="Unassembled WGS sequence"/>
</dbReference>
<dbReference type="EMBL" id="PVWO01000065">
    <property type="protein sequence ID" value="PSB57711.1"/>
    <property type="molecule type" value="Genomic_DNA"/>
</dbReference>
<keyword evidence="1" id="KW-0732">Signal</keyword>
<evidence type="ECO:0008006" key="4">
    <source>
        <dbReference type="Google" id="ProtNLM"/>
    </source>
</evidence>
<keyword evidence="3" id="KW-1185">Reference proteome</keyword>
<comment type="caution">
    <text evidence="2">The sequence shown here is derived from an EMBL/GenBank/DDBJ whole genome shotgun (WGS) entry which is preliminary data.</text>
</comment>
<accession>A0A2T1GIX9</accession>
<evidence type="ECO:0000313" key="2">
    <source>
        <dbReference type="EMBL" id="PSB57711.1"/>
    </source>
</evidence>
<protein>
    <recommendedName>
        <fullName evidence="4">PEP-CTERM sorting domain-containing protein</fullName>
    </recommendedName>
</protein>
<dbReference type="AlphaFoldDB" id="A0A2T1GIX9"/>
<evidence type="ECO:0000256" key="1">
    <source>
        <dbReference type="SAM" id="SignalP"/>
    </source>
</evidence>